<name>A0ACA9Q3Y5_9GLOM</name>
<feature type="non-terminal residue" evidence="1">
    <location>
        <position position="1"/>
    </location>
</feature>
<comment type="caution">
    <text evidence="1">The sequence shown here is derived from an EMBL/GenBank/DDBJ whole genome shotgun (WGS) entry which is preliminary data.</text>
</comment>
<reference evidence="1" key="1">
    <citation type="submission" date="2021-06" db="EMBL/GenBank/DDBJ databases">
        <authorList>
            <person name="Kallberg Y."/>
            <person name="Tangrot J."/>
            <person name="Rosling A."/>
        </authorList>
    </citation>
    <scope>NUCLEOTIDE SEQUENCE</scope>
    <source>
        <strain evidence="1">IL203A</strain>
    </source>
</reference>
<dbReference type="EMBL" id="CAJVPU010035506">
    <property type="protein sequence ID" value="CAG8727956.1"/>
    <property type="molecule type" value="Genomic_DNA"/>
</dbReference>
<organism evidence="1 2">
    <name type="scientific">Dentiscutata heterogama</name>
    <dbReference type="NCBI Taxonomy" id="1316150"/>
    <lineage>
        <taxon>Eukaryota</taxon>
        <taxon>Fungi</taxon>
        <taxon>Fungi incertae sedis</taxon>
        <taxon>Mucoromycota</taxon>
        <taxon>Glomeromycotina</taxon>
        <taxon>Glomeromycetes</taxon>
        <taxon>Diversisporales</taxon>
        <taxon>Gigasporaceae</taxon>
        <taxon>Dentiscutata</taxon>
    </lineage>
</organism>
<evidence type="ECO:0000313" key="2">
    <source>
        <dbReference type="Proteomes" id="UP000789702"/>
    </source>
</evidence>
<keyword evidence="2" id="KW-1185">Reference proteome</keyword>
<gene>
    <name evidence="1" type="ORF">DHETER_LOCUS13250</name>
</gene>
<evidence type="ECO:0000313" key="1">
    <source>
        <dbReference type="EMBL" id="CAG8727956.1"/>
    </source>
</evidence>
<proteinExistence type="predicted"/>
<protein>
    <submittedName>
        <fullName evidence="1">4771_t:CDS:1</fullName>
    </submittedName>
</protein>
<dbReference type="Proteomes" id="UP000789702">
    <property type="component" value="Unassembled WGS sequence"/>
</dbReference>
<sequence>HSIGLIYWLLAREVLRLRGTIARDSPWDVVVDMFFYRDPEETEKEVETTTVLADKGVPLFMDTTNWDVSGTTAPGGVNPSVVMIATANPAENVNEGEGWD</sequence>
<accession>A0ACA9Q3Y5</accession>